<dbReference type="SUPFAM" id="SSF109854">
    <property type="entry name" value="DinB/YfiT-like putative metalloenzymes"/>
    <property type="match status" value="1"/>
</dbReference>
<reference evidence="3" key="1">
    <citation type="submission" date="2016-10" db="EMBL/GenBank/DDBJ databases">
        <authorList>
            <person name="Varghese N."/>
            <person name="Submissions S."/>
        </authorList>
    </citation>
    <scope>NUCLEOTIDE SEQUENCE [LARGE SCALE GENOMIC DNA]</scope>
    <source>
        <strain evidence="3">DSM 23920</strain>
    </source>
</reference>
<sequence length="170" mass="19212">MKKDAITTDPGYFSRYINLVPDVDLAEALEASLEAVLALDGAALEEKGSYAYAPGKWTVKDLFQHIIDTERVFTYRALMFARNDKQTIPGMDQDLFADNAETGHRTVKDLLDELISLRKATIALFYSFTPAALMRTGICWKWEMSVLGVGFIIAGHQIHHLNILREKYQL</sequence>
<dbReference type="RefSeq" id="WP_089764123.1">
    <property type="nucleotide sequence ID" value="NZ_BKAT01000043.1"/>
</dbReference>
<accession>A0A1H4FF95</accession>
<name>A0A1H4FF95_9BACT</name>
<evidence type="ECO:0000259" key="1">
    <source>
        <dbReference type="Pfam" id="PF12867"/>
    </source>
</evidence>
<dbReference type="AlphaFoldDB" id="A0A1H4FF95"/>
<dbReference type="EMBL" id="FNRL01000024">
    <property type="protein sequence ID" value="SEA95418.1"/>
    <property type="molecule type" value="Genomic_DNA"/>
</dbReference>
<proteinExistence type="predicted"/>
<dbReference type="InterPro" id="IPR024775">
    <property type="entry name" value="DinB-like"/>
</dbReference>
<dbReference type="Gene3D" id="1.20.120.450">
    <property type="entry name" value="dinb family like domain"/>
    <property type="match status" value="1"/>
</dbReference>
<dbReference type="InterPro" id="IPR034660">
    <property type="entry name" value="DinB/YfiT-like"/>
</dbReference>
<dbReference type="Proteomes" id="UP000199656">
    <property type="component" value="Unassembled WGS sequence"/>
</dbReference>
<evidence type="ECO:0000313" key="2">
    <source>
        <dbReference type="EMBL" id="SEA95418.1"/>
    </source>
</evidence>
<evidence type="ECO:0000313" key="3">
    <source>
        <dbReference type="Proteomes" id="UP000199656"/>
    </source>
</evidence>
<gene>
    <name evidence="2" type="ORF">SAMN05660909_04326</name>
</gene>
<dbReference type="OrthoDB" id="9793216at2"/>
<protein>
    <submittedName>
        <fullName evidence="2">DinB superfamily protein</fullName>
    </submittedName>
</protein>
<keyword evidence="3" id="KW-1185">Reference proteome</keyword>
<dbReference type="Pfam" id="PF12867">
    <property type="entry name" value="DinB_2"/>
    <property type="match status" value="1"/>
</dbReference>
<organism evidence="2 3">
    <name type="scientific">Chitinophaga terrae</name>
    <name type="common">ex Kim and Jung 2007</name>
    <dbReference type="NCBI Taxonomy" id="408074"/>
    <lineage>
        <taxon>Bacteria</taxon>
        <taxon>Pseudomonadati</taxon>
        <taxon>Bacteroidota</taxon>
        <taxon>Chitinophagia</taxon>
        <taxon>Chitinophagales</taxon>
        <taxon>Chitinophagaceae</taxon>
        <taxon>Chitinophaga</taxon>
    </lineage>
</organism>
<dbReference type="STRING" id="408074.SAMN05660909_04326"/>
<feature type="domain" description="DinB-like" evidence="1">
    <location>
        <begin position="30"/>
        <end position="163"/>
    </location>
</feature>